<evidence type="ECO:0000313" key="1">
    <source>
        <dbReference type="EMBL" id="MDI5971570.1"/>
    </source>
</evidence>
<dbReference type="EMBL" id="JABXJJ020000023">
    <property type="protein sequence ID" value="MDI5971570.1"/>
    <property type="molecule type" value="Genomic_DNA"/>
</dbReference>
<dbReference type="GO" id="GO:0016773">
    <property type="term" value="F:phosphotransferase activity, alcohol group as acceptor"/>
    <property type="evidence" value="ECO:0007669"/>
    <property type="project" value="InterPro"/>
</dbReference>
<dbReference type="SUPFAM" id="SSF56112">
    <property type="entry name" value="Protein kinase-like (PK-like)"/>
    <property type="match status" value="1"/>
</dbReference>
<dbReference type="RefSeq" id="WP_271318295.1">
    <property type="nucleotide sequence ID" value="NZ_JABXJJ020000023.1"/>
</dbReference>
<protein>
    <submittedName>
        <fullName evidence="1">Aminoglycoside phosphotransferase family protein</fullName>
    </submittedName>
</protein>
<dbReference type="InterPro" id="IPR011009">
    <property type="entry name" value="Kinase-like_dom_sf"/>
</dbReference>
<reference evidence="1" key="1">
    <citation type="submission" date="2023-05" db="EMBL/GenBank/DDBJ databases">
        <title>Streptantibioticus silvisoli sp. nov., acidotolerant actinomycetes 1 from pine litter.</title>
        <authorList>
            <person name="Swiecimska M."/>
            <person name="Golinska P."/>
            <person name="Sangal V."/>
            <person name="Wachnowicz B."/>
            <person name="Goodfellow M."/>
        </authorList>
    </citation>
    <scope>NUCLEOTIDE SEQUENCE</scope>
    <source>
        <strain evidence="1">SL13</strain>
    </source>
</reference>
<dbReference type="GO" id="GO:0019748">
    <property type="term" value="P:secondary metabolic process"/>
    <property type="evidence" value="ECO:0007669"/>
    <property type="project" value="InterPro"/>
</dbReference>
<accession>A0AA90H9U4</accession>
<comment type="caution">
    <text evidence="1">The sequence shown here is derived from an EMBL/GenBank/DDBJ whole genome shotgun (WGS) entry which is preliminary data.</text>
</comment>
<name>A0AA90H9U4_9ACTN</name>
<dbReference type="InterPro" id="IPR006748">
    <property type="entry name" value="NH2Glyco/OHUrea_AB-resist_kin"/>
</dbReference>
<dbReference type="AlphaFoldDB" id="A0AA90H9U4"/>
<organism evidence="1">
    <name type="scientific">Streptantibioticus silvisoli</name>
    <dbReference type="NCBI Taxonomy" id="2705255"/>
    <lineage>
        <taxon>Bacteria</taxon>
        <taxon>Bacillati</taxon>
        <taxon>Actinomycetota</taxon>
        <taxon>Actinomycetes</taxon>
        <taxon>Kitasatosporales</taxon>
        <taxon>Streptomycetaceae</taxon>
        <taxon>Streptantibioticus</taxon>
    </lineage>
</organism>
<proteinExistence type="predicted"/>
<dbReference type="Pfam" id="PF04655">
    <property type="entry name" value="APH_6_hur"/>
    <property type="match status" value="1"/>
</dbReference>
<gene>
    <name evidence="1" type="ORF">POF50_019920</name>
</gene>
<sequence>MKPTSPLGAFDGAGPGGGVVHGGVVGGGAGLDGGVVGGGVVSGAAAADGGAVDGAAAPADRPAPLVDVPPELAANHTDFFGAAGSVWIAGLPALARERMAGWRLTRDGPAAHGVVALVLPVRCADGTRAALKLQPVDEETGGEPAALRAWHGRGAVRLLDHHPASGSMLLERLDAARSLAAEPDERAAVTALAALLGRLAAVPAPPGLRRLADLAADLLRRVPAALPRLADPAEARLLDACAGAVRPLLAEPGDRLLHWDLHYANVLAPLPGADRGDWLAIDPKPLAGDPGFELFPALRNRWPAIAADSAPRNAVLRRYDLMTEVAALDRGRAAGWTLGRVLQNALWDIESGATHLAEDQVVVGGAVLRRVG</sequence>